<reference evidence="1 2" key="1">
    <citation type="journal article" name="Front. Microbiol.">
        <title>Sugar Metabolism of the First Thermophilic Planctomycete Thermogutta terrifontis: Comparative Genomic and Transcriptomic Approaches.</title>
        <authorList>
            <person name="Elcheninov A.G."/>
            <person name="Menzel P."/>
            <person name="Gudbergsdottir S.R."/>
            <person name="Slesarev A.I."/>
            <person name="Kadnikov V.V."/>
            <person name="Krogh A."/>
            <person name="Bonch-Osmolovskaya E.A."/>
            <person name="Peng X."/>
            <person name="Kublanov I.V."/>
        </authorList>
    </citation>
    <scope>NUCLEOTIDE SEQUENCE [LARGE SCALE GENOMIC DNA]</scope>
    <source>
        <strain evidence="1 2">R1</strain>
    </source>
</reference>
<organism evidence="1 2">
    <name type="scientific">Thermogutta terrifontis</name>
    <dbReference type="NCBI Taxonomy" id="1331910"/>
    <lineage>
        <taxon>Bacteria</taxon>
        <taxon>Pseudomonadati</taxon>
        <taxon>Planctomycetota</taxon>
        <taxon>Planctomycetia</taxon>
        <taxon>Pirellulales</taxon>
        <taxon>Thermoguttaceae</taxon>
        <taxon>Thermogutta</taxon>
    </lineage>
</organism>
<sequence length="63" mass="7042">MIAGVYLQGRAGCGAQLPISMAGVPRGTVCVTLFRFYRKDDLKGLKPIDQNAQFFRCCDPYRK</sequence>
<accession>A0A286RKI6</accession>
<dbReference type="EMBL" id="CP018477">
    <property type="protein sequence ID" value="ASV76452.1"/>
    <property type="molecule type" value="Genomic_DNA"/>
</dbReference>
<proteinExistence type="predicted"/>
<protein>
    <submittedName>
        <fullName evidence="1">Uncharacterized protein</fullName>
    </submittedName>
</protein>
<evidence type="ECO:0000313" key="1">
    <source>
        <dbReference type="EMBL" id="ASV76452.1"/>
    </source>
</evidence>
<name>A0A286RKI6_9BACT</name>
<keyword evidence="2" id="KW-1185">Reference proteome</keyword>
<gene>
    <name evidence="1" type="ORF">THTE_3851</name>
</gene>
<dbReference type="KEGG" id="ttf:THTE_3851"/>
<dbReference type="AlphaFoldDB" id="A0A286RKI6"/>
<dbReference type="Proteomes" id="UP000215086">
    <property type="component" value="Chromosome"/>
</dbReference>
<evidence type="ECO:0000313" key="2">
    <source>
        <dbReference type="Proteomes" id="UP000215086"/>
    </source>
</evidence>